<dbReference type="SUPFAM" id="SSF52540">
    <property type="entry name" value="P-loop containing nucleoside triphosphate hydrolases"/>
    <property type="match status" value="1"/>
</dbReference>
<accession>A0AAX4J3K8</accession>
<keyword evidence="3" id="KW-1185">Reference proteome</keyword>
<dbReference type="KEGG" id="cdet:87951678"/>
<dbReference type="AlphaFoldDB" id="A0AAX4J3K8"/>
<dbReference type="InterPro" id="IPR027417">
    <property type="entry name" value="P-loop_NTPase"/>
</dbReference>
<dbReference type="Gene3D" id="3.40.50.300">
    <property type="entry name" value="P-loop containing nucleotide triphosphate hydrolases"/>
    <property type="match status" value="1"/>
</dbReference>
<dbReference type="Proteomes" id="UP001322277">
    <property type="component" value="Chromosome 10"/>
</dbReference>
<gene>
    <name evidence="2" type="ORF">CDEST_15178</name>
</gene>
<name>A0AAX4J3K8_9PEZI</name>
<evidence type="ECO:0000313" key="2">
    <source>
        <dbReference type="EMBL" id="WQF90164.1"/>
    </source>
</evidence>
<dbReference type="GO" id="GO:0016787">
    <property type="term" value="F:hydrolase activity"/>
    <property type="evidence" value="ECO:0007669"/>
    <property type="project" value="UniProtKB-KW"/>
</dbReference>
<sequence length="114" mass="13006">MIPCLRLFGMFYKTSIKVEDEYTRGLSEGERRRVSILDCLTTCASVICWDKSTRGLDASTALDWVRSMRTMNKLLGLTTIITLSQAGSDIFEQFDQILVLDEGKQILIFLNFLE</sequence>
<dbReference type="PANTHER" id="PTHR19241">
    <property type="entry name" value="ATP-BINDING CASSETTE TRANSPORTER"/>
    <property type="match status" value="1"/>
</dbReference>
<evidence type="ECO:0000313" key="3">
    <source>
        <dbReference type="Proteomes" id="UP001322277"/>
    </source>
</evidence>
<keyword evidence="2" id="KW-0378">Hydrolase</keyword>
<dbReference type="RefSeq" id="XP_062787385.1">
    <property type="nucleotide sequence ID" value="XM_062931334.1"/>
</dbReference>
<keyword evidence="1" id="KW-0813">Transport</keyword>
<reference evidence="3" key="1">
    <citation type="journal article" date="2023" name="bioRxiv">
        <title>Complete genome of the Medicago anthracnose fungus, Colletotrichum destructivum, reveals a mini-chromosome-like region within a core chromosome.</title>
        <authorList>
            <person name="Lapalu N."/>
            <person name="Simon A."/>
            <person name="Lu A."/>
            <person name="Plaumann P.-L."/>
            <person name="Amselem J."/>
            <person name="Pigne S."/>
            <person name="Auger A."/>
            <person name="Koch C."/>
            <person name="Dallery J.-F."/>
            <person name="O'Connell R.J."/>
        </authorList>
    </citation>
    <scope>NUCLEOTIDE SEQUENCE [LARGE SCALE GENOMIC DNA]</scope>
    <source>
        <strain evidence="3">CBS 520.97</strain>
    </source>
</reference>
<organism evidence="2 3">
    <name type="scientific">Colletotrichum destructivum</name>
    <dbReference type="NCBI Taxonomy" id="34406"/>
    <lineage>
        <taxon>Eukaryota</taxon>
        <taxon>Fungi</taxon>
        <taxon>Dikarya</taxon>
        <taxon>Ascomycota</taxon>
        <taxon>Pezizomycotina</taxon>
        <taxon>Sordariomycetes</taxon>
        <taxon>Hypocreomycetidae</taxon>
        <taxon>Glomerellales</taxon>
        <taxon>Glomerellaceae</taxon>
        <taxon>Colletotrichum</taxon>
        <taxon>Colletotrichum destructivum species complex</taxon>
    </lineage>
</organism>
<protein>
    <submittedName>
        <fullName evidence="2">P-loop containing nucleoside triphosphate hydrolase</fullName>
    </submittedName>
</protein>
<dbReference type="EMBL" id="CP137314">
    <property type="protein sequence ID" value="WQF90164.1"/>
    <property type="molecule type" value="Genomic_DNA"/>
</dbReference>
<proteinExistence type="predicted"/>
<dbReference type="GeneID" id="87951678"/>
<evidence type="ECO:0000256" key="1">
    <source>
        <dbReference type="ARBA" id="ARBA00022448"/>
    </source>
</evidence>